<dbReference type="InterPro" id="IPR004017">
    <property type="entry name" value="Cys_rich_dom"/>
</dbReference>
<dbReference type="PROSITE" id="PS51379">
    <property type="entry name" value="4FE4S_FER_2"/>
    <property type="match status" value="2"/>
</dbReference>
<keyword evidence="7" id="KW-0472">Membrane</keyword>
<reference evidence="9 10" key="1">
    <citation type="submission" date="2023-09" db="EMBL/GenBank/DDBJ databases">
        <authorList>
            <person name="Golyshina O.V."/>
            <person name="Lunev E.A."/>
            <person name="Bargiela R."/>
            <person name="Gaines M.C."/>
            <person name="Daum B."/>
            <person name="Bale N.J."/>
            <person name="Koenen M."/>
            <person name="Sinninghe Damst J.S."/>
            <person name="Yakimov M."/>
            <person name="Golyshin P.N."/>
        </authorList>
    </citation>
    <scope>NUCLEOTIDE SEQUENCE [LARGE SCALE GENOMIC DNA]</scope>
    <source>
        <strain evidence="9 10">M1</strain>
    </source>
</reference>
<dbReference type="GO" id="GO:0016491">
    <property type="term" value="F:oxidoreductase activity"/>
    <property type="evidence" value="ECO:0007669"/>
    <property type="project" value="UniProtKB-KW"/>
</dbReference>
<dbReference type="InterPro" id="IPR051460">
    <property type="entry name" value="HdrC_iron-sulfur_subunit"/>
</dbReference>
<dbReference type="AlphaFoldDB" id="A0AAX4NJ65"/>
<dbReference type="EMBL" id="CP133772">
    <property type="protein sequence ID" value="WYY00932.1"/>
    <property type="molecule type" value="Genomic_DNA"/>
</dbReference>
<name>A0AAX4NJ65_9ARCH</name>
<keyword evidence="10" id="KW-1185">Reference proteome</keyword>
<gene>
    <name evidence="9" type="ORF">OXIME_001523</name>
</gene>
<comment type="similarity">
    <text evidence="1">Belongs to the HdrC family.</text>
</comment>
<evidence type="ECO:0000256" key="4">
    <source>
        <dbReference type="ARBA" id="ARBA00023002"/>
    </source>
</evidence>
<evidence type="ECO:0000256" key="1">
    <source>
        <dbReference type="ARBA" id="ARBA00007097"/>
    </source>
</evidence>
<feature type="transmembrane region" description="Helical" evidence="7">
    <location>
        <begin position="69"/>
        <end position="94"/>
    </location>
</feature>
<dbReference type="PROSITE" id="PS00198">
    <property type="entry name" value="4FE4S_FER_1"/>
    <property type="match status" value="1"/>
</dbReference>
<keyword evidence="4" id="KW-0560">Oxidoreductase</keyword>
<dbReference type="Gene3D" id="1.10.1060.10">
    <property type="entry name" value="Alpha-helical ferredoxin"/>
    <property type="match status" value="1"/>
</dbReference>
<keyword evidence="6" id="KW-0411">Iron-sulfur</keyword>
<evidence type="ECO:0000256" key="7">
    <source>
        <dbReference type="SAM" id="Phobius"/>
    </source>
</evidence>
<feature type="domain" description="4Fe-4S ferredoxin-type" evidence="8">
    <location>
        <begin position="276"/>
        <end position="307"/>
    </location>
</feature>
<dbReference type="SUPFAM" id="SSF46548">
    <property type="entry name" value="alpha-helical ferredoxin"/>
    <property type="match status" value="1"/>
</dbReference>
<evidence type="ECO:0000313" key="10">
    <source>
        <dbReference type="Proteomes" id="UP001451606"/>
    </source>
</evidence>
<protein>
    <submittedName>
        <fullName evidence="9">Heterodisulfide reductase-related iron-sulfur binding cluster</fullName>
    </submittedName>
</protein>
<keyword evidence="3" id="KW-0479">Metal-binding</keyword>
<dbReference type="Gene3D" id="1.20.950.20">
    <property type="entry name" value="Transmembrane di-heme cytochromes, Chain C"/>
    <property type="match status" value="1"/>
</dbReference>
<keyword evidence="7" id="KW-0812">Transmembrane</keyword>
<keyword evidence="5" id="KW-0408">Iron</keyword>
<dbReference type="RefSeq" id="WP_393971256.1">
    <property type="nucleotide sequence ID" value="NZ_CP133772.1"/>
</dbReference>
<dbReference type="PANTHER" id="PTHR43255:SF1">
    <property type="entry name" value="IRON-SULFUR-BINDING OXIDOREDUCTASE FADF-RELATED"/>
    <property type="match status" value="1"/>
</dbReference>
<feature type="domain" description="4Fe-4S ferredoxin-type" evidence="8">
    <location>
        <begin position="342"/>
        <end position="372"/>
    </location>
</feature>
<dbReference type="InterPro" id="IPR017896">
    <property type="entry name" value="4Fe4S_Fe-S-bd"/>
</dbReference>
<feature type="transmembrane region" description="Helical" evidence="7">
    <location>
        <begin position="209"/>
        <end position="229"/>
    </location>
</feature>
<dbReference type="GO" id="GO:0005886">
    <property type="term" value="C:plasma membrane"/>
    <property type="evidence" value="ECO:0007669"/>
    <property type="project" value="TreeGrafter"/>
</dbReference>
<evidence type="ECO:0000313" key="9">
    <source>
        <dbReference type="EMBL" id="WYY00932.1"/>
    </source>
</evidence>
<evidence type="ECO:0000256" key="2">
    <source>
        <dbReference type="ARBA" id="ARBA00022485"/>
    </source>
</evidence>
<feature type="transmembrane region" description="Helical" evidence="7">
    <location>
        <begin position="100"/>
        <end position="126"/>
    </location>
</feature>
<dbReference type="PANTHER" id="PTHR43255">
    <property type="entry name" value="IRON-SULFUR-BINDING OXIDOREDUCTASE FADF-RELATED-RELATED"/>
    <property type="match status" value="1"/>
</dbReference>
<dbReference type="GeneID" id="95968261"/>
<evidence type="ECO:0000256" key="6">
    <source>
        <dbReference type="ARBA" id="ARBA00023014"/>
    </source>
</evidence>
<keyword evidence="7" id="KW-1133">Transmembrane helix</keyword>
<dbReference type="Proteomes" id="UP001451606">
    <property type="component" value="Chromosome"/>
</dbReference>
<dbReference type="GO" id="GO:0046872">
    <property type="term" value="F:metal ion binding"/>
    <property type="evidence" value="ECO:0007669"/>
    <property type="project" value="UniProtKB-KW"/>
</dbReference>
<dbReference type="SUPFAM" id="SSF103501">
    <property type="entry name" value="Respiratory nitrate reductase 1 gamma chain"/>
    <property type="match status" value="1"/>
</dbReference>
<feature type="transmembrane region" description="Helical" evidence="7">
    <location>
        <begin position="147"/>
        <end position="167"/>
    </location>
</feature>
<evidence type="ECO:0000256" key="3">
    <source>
        <dbReference type="ARBA" id="ARBA00022723"/>
    </source>
</evidence>
<dbReference type="InterPro" id="IPR036197">
    <property type="entry name" value="NarG-like_sf"/>
</dbReference>
<dbReference type="KEGG" id="omr:OXIME_001523"/>
<sequence length="674" mass="76785">MYLFSAILLAGLIFSLGAFIYSIYEYAWDMFTIPLKQKKMKLMFWTRIYLVIKNVFLQRKLFKDLSGGIMHAIMFWGFIAFGFYSIDVIITGIIPSYHYFITGLAANIVFFTVDIFAFIVILDVIYAVIRRWVIKIPRYRGYNGFEAYFILILIAGLMITYFGLGVLRLDGVTKGIPGSIMEGLAPKVTPITYAFYSILPRASVSTGYYLYWVLWSIHVFTFLAFLVYIPRSKHLHLVAAPLNVLLADDKPMGQLEPIDFEKDTRFGATDIRDFSWKDYVDFYACTECGRCTANCPANLTGKTLSPRDIIWDLREVVIAQGKDLRKSGDNPSESQILKPVIGETILEEDLWSCTTCGACVEQCPVMIDHVDKIVDMRRSLVLNQGKAPKEVLDLYNNLQSYSSPWAVDPSTRAKWSEGIDIVDLSKTPDAKYDILYWVGCVASYDPRNQEIAKSVVKILKQAGISFAILGSEEKCTGDPARRTGNEYLAQDFIKQNVETLKNLRVQKVLASCPHCFNSLKNDYRKFGIDLEVHHHTEFINNLIKEKKLNIKPLESDKEEKFTYHDSCYLGRYNKIYDQPRDVIGTFAAKYEEMEMNKTKALCCGAGGGRLWMNETVGQKISHKRIEMADKVNATTLVTACPYCMTMLDDARKVTNKEEKMDIKDLSELVAARIN</sequence>
<proteinExistence type="inferred from homology"/>
<dbReference type="GO" id="GO:0051539">
    <property type="term" value="F:4 iron, 4 sulfur cluster binding"/>
    <property type="evidence" value="ECO:0007669"/>
    <property type="project" value="UniProtKB-KW"/>
</dbReference>
<organism evidence="9 10">
    <name type="scientific">Oxyplasma meridianum</name>
    <dbReference type="NCBI Taxonomy" id="3073602"/>
    <lineage>
        <taxon>Archaea</taxon>
        <taxon>Methanobacteriati</taxon>
        <taxon>Thermoplasmatota</taxon>
        <taxon>Thermoplasmata</taxon>
        <taxon>Thermoplasmatales</taxon>
        <taxon>Thermoplasmataceae</taxon>
        <taxon>Oxyplasma</taxon>
    </lineage>
</organism>
<dbReference type="Pfam" id="PF02754">
    <property type="entry name" value="CCG"/>
    <property type="match status" value="2"/>
</dbReference>
<dbReference type="InterPro" id="IPR009051">
    <property type="entry name" value="Helical_ferredxn"/>
</dbReference>
<dbReference type="InterPro" id="IPR017900">
    <property type="entry name" value="4Fe4S_Fe_S_CS"/>
</dbReference>
<evidence type="ECO:0000256" key="5">
    <source>
        <dbReference type="ARBA" id="ARBA00023004"/>
    </source>
</evidence>
<evidence type="ECO:0000259" key="8">
    <source>
        <dbReference type="PROSITE" id="PS51379"/>
    </source>
</evidence>
<accession>A0AAX4NJ65</accession>
<keyword evidence="2" id="KW-0004">4Fe-4S</keyword>
<dbReference type="Pfam" id="PF13237">
    <property type="entry name" value="Fer4_10"/>
    <property type="match status" value="1"/>
</dbReference>